<proteinExistence type="predicted"/>
<keyword evidence="2" id="KW-1185">Reference proteome</keyword>
<organism evidence="1 2">
    <name type="scientific">Catharanthus roseus</name>
    <name type="common">Madagascar periwinkle</name>
    <name type="synonym">Vinca rosea</name>
    <dbReference type="NCBI Taxonomy" id="4058"/>
    <lineage>
        <taxon>Eukaryota</taxon>
        <taxon>Viridiplantae</taxon>
        <taxon>Streptophyta</taxon>
        <taxon>Embryophyta</taxon>
        <taxon>Tracheophyta</taxon>
        <taxon>Spermatophyta</taxon>
        <taxon>Magnoliopsida</taxon>
        <taxon>eudicotyledons</taxon>
        <taxon>Gunneridae</taxon>
        <taxon>Pentapetalae</taxon>
        <taxon>asterids</taxon>
        <taxon>lamiids</taxon>
        <taxon>Gentianales</taxon>
        <taxon>Apocynaceae</taxon>
        <taxon>Rauvolfioideae</taxon>
        <taxon>Vinceae</taxon>
        <taxon>Catharanthinae</taxon>
        <taxon>Catharanthus</taxon>
    </lineage>
</organism>
<accession>A0ACB9ZLF7</accession>
<dbReference type="Proteomes" id="UP001060085">
    <property type="component" value="Linkage Group LG08"/>
</dbReference>
<evidence type="ECO:0000313" key="1">
    <source>
        <dbReference type="EMBL" id="KAI5648440.1"/>
    </source>
</evidence>
<reference evidence="2" key="1">
    <citation type="journal article" date="2023" name="Nat. Plants">
        <title>Single-cell RNA sequencing provides a high-resolution roadmap for understanding the multicellular compartmentation of specialized metabolism.</title>
        <authorList>
            <person name="Sun S."/>
            <person name="Shen X."/>
            <person name="Li Y."/>
            <person name="Li Y."/>
            <person name="Wang S."/>
            <person name="Li R."/>
            <person name="Zhang H."/>
            <person name="Shen G."/>
            <person name="Guo B."/>
            <person name="Wei J."/>
            <person name="Xu J."/>
            <person name="St-Pierre B."/>
            <person name="Chen S."/>
            <person name="Sun C."/>
        </authorList>
    </citation>
    <scope>NUCLEOTIDE SEQUENCE [LARGE SCALE GENOMIC DNA]</scope>
</reference>
<sequence>MLKTVIAVLLIGFLAWLLQGIRPPPPRICGSPGGPPITAPRIKLRDGRHLAYKEHGVPKETAKYKIVSVHGFGSSRHDASLATAEAVQELGIYLVTFDRPGYGESDPDPKRTYRSIALDIEELADHLELGSKFYVIGFSMGGQVVWGCLKYIPHRLAGAVLIAPAINYWWPGFPSNLSREAYYEQLPQDQWAVRVAHYIPWLVHWWNTQKLFPGSSVIAGKPMFSRQDLEHLPKLGNMLPSKEYVTQQGEYETYHRDMIVGFGKCEFDPMDLNNPFPNGEGSSSSSVHLWHGDEDGLVPVTLQRYIAEKLPWIHYHEVAGAGHLLSYTDQVKEGILKTLLVREK</sequence>
<gene>
    <name evidence="1" type="ORF">M9H77_34445</name>
</gene>
<dbReference type="EMBL" id="CM044708">
    <property type="protein sequence ID" value="KAI5648440.1"/>
    <property type="molecule type" value="Genomic_DNA"/>
</dbReference>
<comment type="caution">
    <text evidence="1">The sequence shown here is derived from an EMBL/GenBank/DDBJ whole genome shotgun (WGS) entry which is preliminary data.</text>
</comment>
<protein>
    <submittedName>
        <fullName evidence="1">Uncharacterized protein</fullName>
    </submittedName>
</protein>
<evidence type="ECO:0000313" key="2">
    <source>
        <dbReference type="Proteomes" id="UP001060085"/>
    </source>
</evidence>
<name>A0ACB9ZLF7_CATRO</name>